<reference evidence="1" key="2">
    <citation type="submission" date="2020-11" db="EMBL/GenBank/DDBJ databases">
        <authorList>
            <person name="McCartney M.A."/>
            <person name="Auch B."/>
            <person name="Kono T."/>
            <person name="Mallez S."/>
            <person name="Becker A."/>
            <person name="Gohl D.M."/>
            <person name="Silverstein K.A.T."/>
            <person name="Koren S."/>
            <person name="Bechman K.B."/>
            <person name="Herman A."/>
            <person name="Abrahante J.E."/>
            <person name="Garbe J."/>
        </authorList>
    </citation>
    <scope>NUCLEOTIDE SEQUENCE</scope>
    <source>
        <strain evidence="1">Duluth1</strain>
        <tissue evidence="1">Whole animal</tissue>
    </source>
</reference>
<evidence type="ECO:0000313" key="2">
    <source>
        <dbReference type="Proteomes" id="UP000828390"/>
    </source>
</evidence>
<proteinExistence type="predicted"/>
<reference evidence="1" key="1">
    <citation type="journal article" date="2019" name="bioRxiv">
        <title>The Genome of the Zebra Mussel, Dreissena polymorpha: A Resource for Invasive Species Research.</title>
        <authorList>
            <person name="McCartney M.A."/>
            <person name="Auch B."/>
            <person name="Kono T."/>
            <person name="Mallez S."/>
            <person name="Zhang Y."/>
            <person name="Obille A."/>
            <person name="Becker A."/>
            <person name="Abrahante J.E."/>
            <person name="Garbe J."/>
            <person name="Badalamenti J.P."/>
            <person name="Herman A."/>
            <person name="Mangelson H."/>
            <person name="Liachko I."/>
            <person name="Sullivan S."/>
            <person name="Sone E.D."/>
            <person name="Koren S."/>
            <person name="Silverstein K.A.T."/>
            <person name="Beckman K.B."/>
            <person name="Gohl D.M."/>
        </authorList>
    </citation>
    <scope>NUCLEOTIDE SEQUENCE</scope>
    <source>
        <strain evidence="1">Duluth1</strain>
        <tissue evidence="1">Whole animal</tissue>
    </source>
</reference>
<comment type="caution">
    <text evidence="1">The sequence shown here is derived from an EMBL/GenBank/DDBJ whole genome shotgun (WGS) entry which is preliminary data.</text>
</comment>
<name>A0A9D4J4K3_DREPO</name>
<protein>
    <submittedName>
        <fullName evidence="1">Uncharacterized protein</fullName>
    </submittedName>
</protein>
<evidence type="ECO:0000313" key="1">
    <source>
        <dbReference type="EMBL" id="KAH3795112.1"/>
    </source>
</evidence>
<accession>A0A9D4J4K3</accession>
<sequence>MIPKPLFLLLLFNPTHFKIFLQHHQTTLHLHPFKMISKSLFLLLLFNPTLFKIFLQRHPLH</sequence>
<dbReference type="Proteomes" id="UP000828390">
    <property type="component" value="Unassembled WGS sequence"/>
</dbReference>
<organism evidence="1 2">
    <name type="scientific">Dreissena polymorpha</name>
    <name type="common">Zebra mussel</name>
    <name type="synonym">Mytilus polymorpha</name>
    <dbReference type="NCBI Taxonomy" id="45954"/>
    <lineage>
        <taxon>Eukaryota</taxon>
        <taxon>Metazoa</taxon>
        <taxon>Spiralia</taxon>
        <taxon>Lophotrochozoa</taxon>
        <taxon>Mollusca</taxon>
        <taxon>Bivalvia</taxon>
        <taxon>Autobranchia</taxon>
        <taxon>Heteroconchia</taxon>
        <taxon>Euheterodonta</taxon>
        <taxon>Imparidentia</taxon>
        <taxon>Neoheterodontei</taxon>
        <taxon>Myida</taxon>
        <taxon>Dreissenoidea</taxon>
        <taxon>Dreissenidae</taxon>
        <taxon>Dreissena</taxon>
    </lineage>
</organism>
<dbReference type="AlphaFoldDB" id="A0A9D4J4K3"/>
<keyword evidence="2" id="KW-1185">Reference proteome</keyword>
<dbReference type="EMBL" id="JAIWYP010000007">
    <property type="protein sequence ID" value="KAH3795112.1"/>
    <property type="molecule type" value="Genomic_DNA"/>
</dbReference>
<gene>
    <name evidence="1" type="ORF">DPMN_148657</name>
</gene>